<comment type="caution">
    <text evidence="2">The sequence shown here is derived from an EMBL/GenBank/DDBJ whole genome shotgun (WGS) entry which is preliminary data.</text>
</comment>
<name>A0ABN8BX51_9STRA</name>
<gene>
    <name evidence="2" type="ORF">PFR001_LOCUS1222</name>
</gene>
<dbReference type="Proteomes" id="UP001157938">
    <property type="component" value="Unassembled WGS sequence"/>
</dbReference>
<reference evidence="2 3" key="1">
    <citation type="submission" date="2021-11" db="EMBL/GenBank/DDBJ databases">
        <authorList>
            <person name="Islam A."/>
            <person name="Islam S."/>
            <person name="Flora M.S."/>
            <person name="Rahman M."/>
            <person name="Ziaur R.M."/>
            <person name="Epstein J.H."/>
            <person name="Hassan M."/>
            <person name="Klassen M."/>
            <person name="Woodard K."/>
            <person name="Webb A."/>
            <person name="Webby R.J."/>
            <person name="El Zowalaty M.E."/>
        </authorList>
    </citation>
    <scope>NUCLEOTIDE SEQUENCE [LARGE SCALE GENOMIC DNA]</scope>
    <source>
        <strain evidence="2">Pf1</strain>
    </source>
</reference>
<dbReference type="Pfam" id="PF20179">
    <property type="entry name" value="MSS51_C"/>
    <property type="match status" value="1"/>
</dbReference>
<keyword evidence="3" id="KW-1185">Reference proteome</keyword>
<proteinExistence type="predicted"/>
<sequence>MTSVHETRAMTLVECLQRLERLQVNAIKAKNLLTVHLLGADHREGNTGAETFEVFRTFTHHVATRMRITSLQLVLVGPNLSSKLHLQQVLQSYKKSNDKADTTMCHVDMRYFVGGFEAYFNDKMLYCPPDLVVCFNAGIWGYDEWLPAIRLVLREVQVPLLITSYNEHEAEDDEDVLDKLTPFQWLWRPEKNLYGASTPRATDNEEGRILKENNYWMCLTGRLQ</sequence>
<dbReference type="InterPro" id="IPR046824">
    <property type="entry name" value="Mss51-like_C"/>
</dbReference>
<protein>
    <recommendedName>
        <fullName evidence="1">Mitochondrial splicing suppressor 51-like C-terminal domain-containing protein</fullName>
    </recommendedName>
</protein>
<feature type="domain" description="Mitochondrial splicing suppressor 51-like C-terminal" evidence="1">
    <location>
        <begin position="10"/>
        <end position="201"/>
    </location>
</feature>
<evidence type="ECO:0000313" key="3">
    <source>
        <dbReference type="Proteomes" id="UP001157938"/>
    </source>
</evidence>
<evidence type="ECO:0000313" key="2">
    <source>
        <dbReference type="EMBL" id="CAH0485534.1"/>
    </source>
</evidence>
<organism evidence="2 3">
    <name type="scientific">Peronospora farinosa</name>
    <dbReference type="NCBI Taxonomy" id="134698"/>
    <lineage>
        <taxon>Eukaryota</taxon>
        <taxon>Sar</taxon>
        <taxon>Stramenopiles</taxon>
        <taxon>Oomycota</taxon>
        <taxon>Peronosporomycetes</taxon>
        <taxon>Peronosporales</taxon>
        <taxon>Peronosporaceae</taxon>
        <taxon>Peronospora</taxon>
    </lineage>
</organism>
<dbReference type="EMBL" id="CAKLBC010000256">
    <property type="protein sequence ID" value="CAH0485534.1"/>
    <property type="molecule type" value="Genomic_DNA"/>
</dbReference>
<evidence type="ECO:0000259" key="1">
    <source>
        <dbReference type="Pfam" id="PF20179"/>
    </source>
</evidence>
<accession>A0ABN8BX51</accession>
<dbReference type="PANTHER" id="PTHR28069">
    <property type="entry name" value="GH20023P"/>
    <property type="match status" value="1"/>
</dbReference>